<dbReference type="Gramene" id="KQJ89318">
    <property type="protein sequence ID" value="KQJ89318"/>
    <property type="gene ID" value="BRADI_4g25028v3"/>
</dbReference>
<dbReference type="InParanoid" id="A0A0Q3EP94"/>
<reference evidence="1 2" key="1">
    <citation type="journal article" date="2010" name="Nature">
        <title>Genome sequencing and analysis of the model grass Brachypodium distachyon.</title>
        <authorList>
            <consortium name="International Brachypodium Initiative"/>
        </authorList>
    </citation>
    <scope>NUCLEOTIDE SEQUENCE [LARGE SCALE GENOMIC DNA]</scope>
    <source>
        <strain evidence="1 2">Bd21</strain>
    </source>
</reference>
<keyword evidence="3" id="KW-1185">Reference proteome</keyword>
<sequence>MDSNWCMLRWIDRCRQTAHSDTNLHVSEELGNVHVHACLGQILFLPFSPHFFSWPFGSCVMVRILIS</sequence>
<protein>
    <submittedName>
        <fullName evidence="1 2">Uncharacterized protein</fullName>
    </submittedName>
</protein>
<dbReference type="EnsemblPlants" id="KQJ89318">
    <property type="protein sequence ID" value="KQJ89318"/>
    <property type="gene ID" value="BRADI_4g25028v3"/>
</dbReference>
<evidence type="ECO:0000313" key="2">
    <source>
        <dbReference type="EnsemblPlants" id="KQJ89318"/>
    </source>
</evidence>
<organism evidence="1">
    <name type="scientific">Brachypodium distachyon</name>
    <name type="common">Purple false brome</name>
    <name type="synonym">Trachynia distachya</name>
    <dbReference type="NCBI Taxonomy" id="15368"/>
    <lineage>
        <taxon>Eukaryota</taxon>
        <taxon>Viridiplantae</taxon>
        <taxon>Streptophyta</taxon>
        <taxon>Embryophyta</taxon>
        <taxon>Tracheophyta</taxon>
        <taxon>Spermatophyta</taxon>
        <taxon>Magnoliopsida</taxon>
        <taxon>Liliopsida</taxon>
        <taxon>Poales</taxon>
        <taxon>Poaceae</taxon>
        <taxon>BOP clade</taxon>
        <taxon>Pooideae</taxon>
        <taxon>Stipodae</taxon>
        <taxon>Brachypodieae</taxon>
        <taxon>Brachypodium</taxon>
    </lineage>
</organism>
<reference evidence="1" key="2">
    <citation type="submission" date="2017-06" db="EMBL/GenBank/DDBJ databases">
        <title>WGS assembly of Brachypodium distachyon.</title>
        <authorList>
            <consortium name="The International Brachypodium Initiative"/>
            <person name="Lucas S."/>
            <person name="Harmon-Smith M."/>
            <person name="Lail K."/>
            <person name="Tice H."/>
            <person name="Grimwood J."/>
            <person name="Bruce D."/>
            <person name="Barry K."/>
            <person name="Shu S."/>
            <person name="Lindquist E."/>
            <person name="Wang M."/>
            <person name="Pitluck S."/>
            <person name="Vogel J.P."/>
            <person name="Garvin D.F."/>
            <person name="Mockler T.C."/>
            <person name="Schmutz J."/>
            <person name="Rokhsar D."/>
            <person name="Bevan M.W."/>
        </authorList>
    </citation>
    <scope>NUCLEOTIDE SEQUENCE</scope>
    <source>
        <strain evidence="1">Bd21</strain>
    </source>
</reference>
<dbReference type="AlphaFoldDB" id="A0A0Q3EP94"/>
<reference evidence="2" key="3">
    <citation type="submission" date="2018-08" db="UniProtKB">
        <authorList>
            <consortium name="EnsemblPlants"/>
        </authorList>
    </citation>
    <scope>IDENTIFICATION</scope>
    <source>
        <strain evidence="2">cv. Bd21</strain>
    </source>
</reference>
<proteinExistence type="predicted"/>
<dbReference type="EMBL" id="CM000883">
    <property type="protein sequence ID" value="KQJ89318.2"/>
    <property type="molecule type" value="Genomic_DNA"/>
</dbReference>
<dbReference type="Proteomes" id="UP000008810">
    <property type="component" value="Chromosome 4"/>
</dbReference>
<accession>A0A0Q3EP94</accession>
<evidence type="ECO:0000313" key="1">
    <source>
        <dbReference type="EMBL" id="KQJ89318.2"/>
    </source>
</evidence>
<evidence type="ECO:0000313" key="3">
    <source>
        <dbReference type="Proteomes" id="UP000008810"/>
    </source>
</evidence>
<name>A0A0Q3EP94_BRADI</name>
<gene>
    <name evidence="1" type="ORF">BRADI_4g25028v3</name>
</gene>